<dbReference type="InterPro" id="IPR036526">
    <property type="entry name" value="C-N_Hydrolase_sf"/>
</dbReference>
<dbReference type="Gene3D" id="3.60.110.10">
    <property type="entry name" value="Carbon-nitrogen hydrolase"/>
    <property type="match status" value="1"/>
</dbReference>
<evidence type="ECO:0000313" key="2">
    <source>
        <dbReference type="EMBL" id="AND16018.1"/>
    </source>
</evidence>
<keyword evidence="2" id="KW-0378">Hydrolase</keyword>
<dbReference type="InterPro" id="IPR001110">
    <property type="entry name" value="UPF0012_CS"/>
</dbReference>
<keyword evidence="3" id="KW-1185">Reference proteome</keyword>
<dbReference type="EMBL" id="CP015515">
    <property type="protein sequence ID" value="AND16018.1"/>
    <property type="molecule type" value="Genomic_DNA"/>
</dbReference>
<dbReference type="STRING" id="33888.A6122_0865"/>
<dbReference type="RefSeq" id="WP_068252066.1">
    <property type="nucleotide sequence ID" value="NZ_CP015515.1"/>
</dbReference>
<dbReference type="KEGG" id="rtn:A6122_0865"/>
<protein>
    <submittedName>
        <fullName evidence="2">Hydrolase</fullName>
    </submittedName>
</protein>
<sequence>MSGAVGMAVAQFAPTRDRRTNLAVIERLARVAVARGASLVVLPEYSSAFTDPLGPELVAAGESLDGAFVQALAALARELRIHLVAGMVEAVDGRRIANTLVALDPEGALVARYRKLHLYDAFGQTESEWVAPGEIAAPETFEVGGLLVGLQTCYDLRFPEVSRWLVDAGVDVIAAPAEWVRGPLKEAHWRTLVTARALENTVYVVAADQTPPIGVGTSMVVDPMGVEIATLGEVEDVAVAWVSRERIDAAREKNPALSLRRFRVQPL</sequence>
<dbReference type="InterPro" id="IPR003010">
    <property type="entry name" value="C-N_Hydrolase"/>
</dbReference>
<organism evidence="2 3">
    <name type="scientific">Rathayibacter tritici</name>
    <dbReference type="NCBI Taxonomy" id="33888"/>
    <lineage>
        <taxon>Bacteria</taxon>
        <taxon>Bacillati</taxon>
        <taxon>Actinomycetota</taxon>
        <taxon>Actinomycetes</taxon>
        <taxon>Micrococcales</taxon>
        <taxon>Microbacteriaceae</taxon>
        <taxon>Rathayibacter</taxon>
    </lineage>
</organism>
<evidence type="ECO:0000256" key="1">
    <source>
        <dbReference type="ARBA" id="ARBA00010613"/>
    </source>
</evidence>
<dbReference type="Pfam" id="PF00795">
    <property type="entry name" value="CN_hydrolase"/>
    <property type="match status" value="1"/>
</dbReference>
<dbReference type="Proteomes" id="UP000077071">
    <property type="component" value="Chromosome"/>
</dbReference>
<dbReference type="AlphaFoldDB" id="A0A160KSA0"/>
<comment type="similarity">
    <text evidence="1">Belongs to the carbon-nitrogen hydrolase superfamily. NIT1/NIT2 family.</text>
</comment>
<name>A0A160KSA0_9MICO</name>
<accession>A0A160KSA0</accession>
<dbReference type="PROSITE" id="PS50263">
    <property type="entry name" value="CN_HYDROLASE"/>
    <property type="match status" value="1"/>
</dbReference>
<proteinExistence type="inferred from homology"/>
<dbReference type="CDD" id="cd07581">
    <property type="entry name" value="nitrilase_3"/>
    <property type="match status" value="1"/>
</dbReference>
<dbReference type="PATRIC" id="fig|33888.3.peg.960"/>
<dbReference type="GO" id="GO:0016787">
    <property type="term" value="F:hydrolase activity"/>
    <property type="evidence" value="ECO:0007669"/>
    <property type="project" value="UniProtKB-KW"/>
</dbReference>
<dbReference type="PANTHER" id="PTHR23088:SF27">
    <property type="entry name" value="DEAMINATED GLUTATHIONE AMIDASE"/>
    <property type="match status" value="1"/>
</dbReference>
<reference evidence="2 3" key="1">
    <citation type="submission" date="2016-05" db="EMBL/GenBank/DDBJ databases">
        <title>Complete genome sequence of Rathayibacter tritici NCPPB 1953.</title>
        <authorList>
            <person name="Park J."/>
            <person name="Lee H.-H."/>
            <person name="Lee S.-W."/>
            <person name="Seo Y.-S."/>
        </authorList>
    </citation>
    <scope>NUCLEOTIDE SEQUENCE [LARGE SCALE GENOMIC DNA]</scope>
    <source>
        <strain evidence="2 3">NCPPB 1953</strain>
    </source>
</reference>
<gene>
    <name evidence="2" type="ORF">A6122_0865</name>
</gene>
<evidence type="ECO:0000313" key="3">
    <source>
        <dbReference type="Proteomes" id="UP000077071"/>
    </source>
</evidence>
<dbReference type="PROSITE" id="PS01227">
    <property type="entry name" value="UPF0012"/>
    <property type="match status" value="1"/>
</dbReference>
<dbReference type="PANTHER" id="PTHR23088">
    <property type="entry name" value="NITRILASE-RELATED"/>
    <property type="match status" value="1"/>
</dbReference>
<dbReference type="OrthoDB" id="9811121at2"/>
<dbReference type="SUPFAM" id="SSF56317">
    <property type="entry name" value="Carbon-nitrogen hydrolase"/>
    <property type="match status" value="1"/>
</dbReference>